<protein>
    <recommendedName>
        <fullName evidence="5">DUF2892 domain-containing protein</fullName>
    </recommendedName>
</protein>
<accession>A0ABT8F6M0</accession>
<evidence type="ECO:0008006" key="5">
    <source>
        <dbReference type="Google" id="ProtNLM"/>
    </source>
</evidence>
<keyword evidence="4" id="KW-1185">Reference proteome</keyword>
<evidence type="ECO:0000313" key="4">
    <source>
        <dbReference type="Proteomes" id="UP001168552"/>
    </source>
</evidence>
<reference evidence="3" key="1">
    <citation type="submission" date="2023-06" db="EMBL/GenBank/DDBJ databases">
        <title>Cytophagales bacterium Strain LB-30, isolated from soil.</title>
        <authorList>
            <person name="Liu B."/>
        </authorList>
    </citation>
    <scope>NUCLEOTIDE SEQUENCE</scope>
    <source>
        <strain evidence="3">LB-30</strain>
    </source>
</reference>
<keyword evidence="2" id="KW-1133">Transmembrane helix</keyword>
<gene>
    <name evidence="3" type="ORF">QWY31_10885</name>
</gene>
<dbReference type="Proteomes" id="UP001168552">
    <property type="component" value="Unassembled WGS sequence"/>
</dbReference>
<feature type="region of interest" description="Disordered" evidence="1">
    <location>
        <begin position="65"/>
        <end position="88"/>
    </location>
</feature>
<feature type="transmembrane region" description="Helical" evidence="2">
    <location>
        <begin position="21"/>
        <end position="48"/>
    </location>
</feature>
<organism evidence="3 4">
    <name type="scientific">Shiella aurantiaca</name>
    <dbReference type="NCBI Taxonomy" id="3058365"/>
    <lineage>
        <taxon>Bacteria</taxon>
        <taxon>Pseudomonadati</taxon>
        <taxon>Bacteroidota</taxon>
        <taxon>Cytophagia</taxon>
        <taxon>Cytophagales</taxon>
        <taxon>Shiellaceae</taxon>
        <taxon>Shiella</taxon>
    </lineage>
</organism>
<evidence type="ECO:0000313" key="3">
    <source>
        <dbReference type="EMBL" id="MDN4166009.1"/>
    </source>
</evidence>
<name>A0ABT8F6M0_9BACT</name>
<evidence type="ECO:0000256" key="1">
    <source>
        <dbReference type="SAM" id="MobiDB-lite"/>
    </source>
</evidence>
<dbReference type="RefSeq" id="WP_320004544.1">
    <property type="nucleotide sequence ID" value="NZ_JAUHJS010000005.1"/>
</dbReference>
<evidence type="ECO:0000256" key="2">
    <source>
        <dbReference type="SAM" id="Phobius"/>
    </source>
</evidence>
<keyword evidence="2" id="KW-0472">Membrane</keyword>
<keyword evidence="2" id="KW-0812">Transmembrane</keyword>
<dbReference type="EMBL" id="JAUHJS010000005">
    <property type="protein sequence ID" value="MDN4166009.1"/>
    <property type="molecule type" value="Genomic_DNA"/>
</dbReference>
<feature type="compositionally biased region" description="Basic and acidic residues" evidence="1">
    <location>
        <begin position="72"/>
        <end position="88"/>
    </location>
</feature>
<sequence>MVSYIKQALLSPWGFTRWLRLIVGVLFLVQAIYLADVFIGIVAGLLLLQALSNTGCCGVGAPCTRPASPTAEEGKEPQFEEIKADRKE</sequence>
<comment type="caution">
    <text evidence="3">The sequence shown here is derived from an EMBL/GenBank/DDBJ whole genome shotgun (WGS) entry which is preliminary data.</text>
</comment>
<proteinExistence type="predicted"/>